<protein>
    <submittedName>
        <fullName evidence="1">Uncharacterized protein</fullName>
    </submittedName>
</protein>
<dbReference type="SUPFAM" id="SSF48452">
    <property type="entry name" value="TPR-like"/>
    <property type="match status" value="1"/>
</dbReference>
<proteinExistence type="predicted"/>
<dbReference type="EMBL" id="BARU01007108">
    <property type="protein sequence ID" value="GAH41379.1"/>
    <property type="molecule type" value="Genomic_DNA"/>
</dbReference>
<reference evidence="1" key="1">
    <citation type="journal article" date="2014" name="Front. Microbiol.">
        <title>High frequency of phylogenetically diverse reductive dehalogenase-homologous genes in deep subseafloor sedimentary metagenomes.</title>
        <authorList>
            <person name="Kawai M."/>
            <person name="Futagami T."/>
            <person name="Toyoda A."/>
            <person name="Takaki Y."/>
            <person name="Nishi S."/>
            <person name="Hori S."/>
            <person name="Arai W."/>
            <person name="Tsubouchi T."/>
            <person name="Morono Y."/>
            <person name="Uchiyama I."/>
            <person name="Ito T."/>
            <person name="Fujiyama A."/>
            <person name="Inagaki F."/>
            <person name="Takami H."/>
        </authorList>
    </citation>
    <scope>NUCLEOTIDE SEQUENCE</scope>
    <source>
        <strain evidence="1">Expedition CK06-06</strain>
    </source>
</reference>
<dbReference type="Gene3D" id="1.25.40.10">
    <property type="entry name" value="Tetratricopeptide repeat domain"/>
    <property type="match status" value="1"/>
</dbReference>
<gene>
    <name evidence="1" type="ORF">S03H2_14016</name>
</gene>
<dbReference type="SMART" id="SM00028">
    <property type="entry name" value="TPR"/>
    <property type="match status" value="2"/>
</dbReference>
<comment type="caution">
    <text evidence="1">The sequence shown here is derived from an EMBL/GenBank/DDBJ whole genome shotgun (WGS) entry which is preliminary data.</text>
</comment>
<dbReference type="Pfam" id="PF13181">
    <property type="entry name" value="TPR_8"/>
    <property type="match status" value="1"/>
</dbReference>
<accession>X1GID9</accession>
<dbReference type="PROSITE" id="PS50005">
    <property type="entry name" value="TPR"/>
    <property type="match status" value="1"/>
</dbReference>
<evidence type="ECO:0000313" key="1">
    <source>
        <dbReference type="EMBL" id="GAH41379.1"/>
    </source>
</evidence>
<feature type="non-terminal residue" evidence="1">
    <location>
        <position position="1"/>
    </location>
</feature>
<dbReference type="AlphaFoldDB" id="X1GID9"/>
<name>X1GID9_9ZZZZ</name>
<sequence>EMMEEEKNGEITREFLDFSNRPILTSITKQGKTEIKNWEEYKAIFKELEMPAIMDQFLPLLPEKKVKVGDSWTYDVQLTSLFFETPPLTIQYKNSLIGFEKMGGYDCAKILSVGTIEVPMQTGEVLIPKFGKKTEVTIKDSKAKRELTTHFAYKEGKLIRMEGKITGEEKRIYKSLRKGKERSWEVDIEKEVSFVLTETTAEEYKVWKEKIDKRKFKKPLRKTEAWRYYIEGENLYREGKYDQAIASFRKSLEQKPKTPWVIAWIHVEMGWAYDKKGLTKEAEKEYKYVLEFAETVEEKDKILLRAIRAAQNKLK</sequence>
<dbReference type="InterPro" id="IPR019734">
    <property type="entry name" value="TPR_rpt"/>
</dbReference>
<organism evidence="1">
    <name type="scientific">marine sediment metagenome</name>
    <dbReference type="NCBI Taxonomy" id="412755"/>
    <lineage>
        <taxon>unclassified sequences</taxon>
        <taxon>metagenomes</taxon>
        <taxon>ecological metagenomes</taxon>
    </lineage>
</organism>
<dbReference type="InterPro" id="IPR011990">
    <property type="entry name" value="TPR-like_helical_dom_sf"/>
</dbReference>